<dbReference type="InterPro" id="IPR002110">
    <property type="entry name" value="Ankyrin_rpt"/>
</dbReference>
<accession>A0AAD5D357</accession>
<dbReference type="Proteomes" id="UP001206925">
    <property type="component" value="Unassembled WGS sequence"/>
</dbReference>
<dbReference type="PANTHER" id="PTHR24121">
    <property type="entry name" value="NO MECHANORECEPTOR POTENTIAL C, ISOFORM D-RELATED"/>
    <property type="match status" value="1"/>
</dbReference>
<dbReference type="PANTHER" id="PTHR24121:SF16">
    <property type="entry name" value="NON-SPECIFIC SERINE_THREONINE PROTEIN KINASE"/>
    <property type="match status" value="1"/>
</dbReference>
<evidence type="ECO:0008006" key="4">
    <source>
        <dbReference type="Google" id="ProtNLM"/>
    </source>
</evidence>
<dbReference type="Pfam" id="PF12796">
    <property type="entry name" value="Ank_2"/>
    <property type="match status" value="1"/>
</dbReference>
<name>A0AAD5D357_AMBAR</name>
<evidence type="ECO:0000313" key="3">
    <source>
        <dbReference type="Proteomes" id="UP001206925"/>
    </source>
</evidence>
<evidence type="ECO:0000256" key="1">
    <source>
        <dbReference type="SAM" id="MobiDB-lite"/>
    </source>
</evidence>
<gene>
    <name evidence="2" type="ORF">M8C21_015120</name>
</gene>
<sequence>MNKVRINSFNNRQQQPQQKNHTVVSIPTLPVAPPKPNLPRSDLFEGSREDYVKLGIPLYNAAIKGDWKAAKCILEKQPDLTSFAITENHETLLHIAAGAECTKSVVEFVTKLVQLMECKDLELQNKNYNTAFSIAAAAGNVKTAMIMVNKNPAVAEIPGNNRTMPLYMAALFAKPEMARYLYSISKKMGGDYWSHDNRGWVLQKCVEAEIFDVAIKIVNDRPELLDKKGLLTDVLIALALKTQINVFHSITESSNFDPRV</sequence>
<comment type="caution">
    <text evidence="2">The sequence shown here is derived from an EMBL/GenBank/DDBJ whole genome shotgun (WGS) entry which is preliminary data.</text>
</comment>
<dbReference type="AlphaFoldDB" id="A0AAD5D357"/>
<organism evidence="2 3">
    <name type="scientific">Ambrosia artemisiifolia</name>
    <name type="common">Common ragweed</name>
    <dbReference type="NCBI Taxonomy" id="4212"/>
    <lineage>
        <taxon>Eukaryota</taxon>
        <taxon>Viridiplantae</taxon>
        <taxon>Streptophyta</taxon>
        <taxon>Embryophyta</taxon>
        <taxon>Tracheophyta</taxon>
        <taxon>Spermatophyta</taxon>
        <taxon>Magnoliopsida</taxon>
        <taxon>eudicotyledons</taxon>
        <taxon>Gunneridae</taxon>
        <taxon>Pentapetalae</taxon>
        <taxon>asterids</taxon>
        <taxon>campanulids</taxon>
        <taxon>Asterales</taxon>
        <taxon>Asteraceae</taxon>
        <taxon>Asteroideae</taxon>
        <taxon>Heliantheae alliance</taxon>
        <taxon>Heliantheae</taxon>
        <taxon>Ambrosia</taxon>
    </lineage>
</organism>
<proteinExistence type="predicted"/>
<feature type="region of interest" description="Disordered" evidence="1">
    <location>
        <begin position="1"/>
        <end position="21"/>
    </location>
</feature>
<dbReference type="Gene3D" id="1.25.40.20">
    <property type="entry name" value="Ankyrin repeat-containing domain"/>
    <property type="match status" value="1"/>
</dbReference>
<dbReference type="InterPro" id="IPR036770">
    <property type="entry name" value="Ankyrin_rpt-contain_sf"/>
</dbReference>
<keyword evidence="3" id="KW-1185">Reference proteome</keyword>
<evidence type="ECO:0000313" key="2">
    <source>
        <dbReference type="EMBL" id="KAI7752212.1"/>
    </source>
</evidence>
<dbReference type="EMBL" id="JAMZMK010005722">
    <property type="protein sequence ID" value="KAI7752212.1"/>
    <property type="molecule type" value="Genomic_DNA"/>
</dbReference>
<dbReference type="SUPFAM" id="SSF48403">
    <property type="entry name" value="Ankyrin repeat"/>
    <property type="match status" value="1"/>
</dbReference>
<reference evidence="2" key="1">
    <citation type="submission" date="2022-06" db="EMBL/GenBank/DDBJ databases">
        <title>Uncovering the hologenomic basis of an extraordinary plant invasion.</title>
        <authorList>
            <person name="Bieker V.C."/>
            <person name="Martin M.D."/>
            <person name="Gilbert T."/>
            <person name="Hodgins K."/>
            <person name="Battlay P."/>
            <person name="Petersen B."/>
            <person name="Wilson J."/>
        </authorList>
    </citation>
    <scope>NUCLEOTIDE SEQUENCE</scope>
    <source>
        <strain evidence="2">AA19_3_7</strain>
        <tissue evidence="2">Leaf</tissue>
    </source>
</reference>
<protein>
    <recommendedName>
        <fullName evidence="4">Ankyrin repeat-containing protein</fullName>
    </recommendedName>
</protein>